<evidence type="ECO:0000256" key="6">
    <source>
        <dbReference type="ARBA" id="ARBA00043993"/>
    </source>
</evidence>
<accession>A0A6J5F9C6</accession>
<dbReference type="PANTHER" id="PTHR30509:SF9">
    <property type="entry name" value="MULTIDRUG RESISTANCE PROTEIN MDTO"/>
    <property type="match status" value="1"/>
</dbReference>
<keyword evidence="10" id="KW-1185">Reference proteome</keyword>
<evidence type="ECO:0000256" key="2">
    <source>
        <dbReference type="ARBA" id="ARBA00022475"/>
    </source>
</evidence>
<dbReference type="EMBL" id="CADIKH010000221">
    <property type="protein sequence ID" value="CAB3774983.1"/>
    <property type="molecule type" value="Genomic_DNA"/>
</dbReference>
<keyword evidence="5 7" id="KW-0472">Membrane</keyword>
<feature type="transmembrane region" description="Helical" evidence="7">
    <location>
        <begin position="228"/>
        <end position="254"/>
    </location>
</feature>
<keyword evidence="2" id="KW-1003">Cell membrane</keyword>
<keyword evidence="3 7" id="KW-0812">Transmembrane</keyword>
<feature type="transmembrane region" description="Helical" evidence="7">
    <location>
        <begin position="296"/>
        <end position="314"/>
    </location>
</feature>
<feature type="transmembrane region" description="Helical" evidence="7">
    <location>
        <begin position="78"/>
        <end position="97"/>
    </location>
</feature>
<gene>
    <name evidence="9" type="ORF">LMG29542_08365</name>
</gene>
<comment type="similarity">
    <text evidence="6">Belongs to the YccS/YhfK family.</text>
</comment>
<evidence type="ECO:0000259" key="8">
    <source>
        <dbReference type="Pfam" id="PF13515"/>
    </source>
</evidence>
<evidence type="ECO:0000256" key="4">
    <source>
        <dbReference type="ARBA" id="ARBA00022989"/>
    </source>
</evidence>
<comment type="subcellular location">
    <subcellularLocation>
        <location evidence="1">Cell membrane</location>
        <topology evidence="1">Multi-pass membrane protein</topology>
    </subcellularLocation>
</comment>
<evidence type="ECO:0000256" key="7">
    <source>
        <dbReference type="SAM" id="Phobius"/>
    </source>
</evidence>
<dbReference type="InterPro" id="IPR049453">
    <property type="entry name" value="Memb_transporter_dom"/>
</dbReference>
<dbReference type="Proteomes" id="UP000494363">
    <property type="component" value="Unassembled WGS sequence"/>
</dbReference>
<evidence type="ECO:0000256" key="1">
    <source>
        <dbReference type="ARBA" id="ARBA00004651"/>
    </source>
</evidence>
<sequence length="326" mass="36801">MHLKVGFGLKLFSCIALIFIPGFFYNNMPLSLAWLLGLFGWLLAEPPSHHFRQYARTLALTTLAFPILGIIFNLCPDIATQLCFVILSSVLAVYLSSRFWLPNLGFAIQFMTSSYMALADYPVQRFYYWPLQLTIGSTIYALYSLLWGGLWGTDRHHYPRDPRHAEYALTLAWRLAVGLSLSAVIAQWAGLHRSFWVLMTVGLVLQEDTASTVRRALERTLGTFLGCAYALLLMQFNLPTVAWLFLLSVALPLAYSAAHKWYLFSVSFYTLSVAFLSHYIGTQTESVLSDRSLDTLLGSSLAVVSVAVTSKMPWFECFKIRNSKDQ</sequence>
<feature type="transmembrane region" description="Helical" evidence="7">
    <location>
        <begin position="54"/>
        <end position="72"/>
    </location>
</feature>
<reference evidence="9 10" key="1">
    <citation type="submission" date="2020-04" db="EMBL/GenBank/DDBJ databases">
        <authorList>
            <person name="De Canck E."/>
        </authorList>
    </citation>
    <scope>NUCLEOTIDE SEQUENCE [LARGE SCALE GENOMIC DNA]</scope>
    <source>
        <strain evidence="9 10">LMG 29542</strain>
    </source>
</reference>
<dbReference type="Pfam" id="PF13515">
    <property type="entry name" value="FUSC_2"/>
    <property type="match status" value="1"/>
</dbReference>
<dbReference type="GO" id="GO:0005886">
    <property type="term" value="C:plasma membrane"/>
    <property type="evidence" value="ECO:0007669"/>
    <property type="project" value="UniProtKB-SubCell"/>
</dbReference>
<feature type="transmembrane region" description="Helical" evidence="7">
    <location>
        <begin position="127"/>
        <end position="150"/>
    </location>
</feature>
<feature type="transmembrane region" description="Helical" evidence="7">
    <location>
        <begin position="7"/>
        <end position="25"/>
    </location>
</feature>
<name>A0A6J5F9C6_9BURK</name>
<dbReference type="AlphaFoldDB" id="A0A6J5F9C6"/>
<evidence type="ECO:0000313" key="9">
    <source>
        <dbReference type="EMBL" id="CAB3774983.1"/>
    </source>
</evidence>
<evidence type="ECO:0000313" key="10">
    <source>
        <dbReference type="Proteomes" id="UP000494363"/>
    </source>
</evidence>
<dbReference type="PANTHER" id="PTHR30509">
    <property type="entry name" value="P-HYDROXYBENZOIC ACID EFFLUX PUMP SUBUNIT-RELATED"/>
    <property type="match status" value="1"/>
</dbReference>
<dbReference type="RefSeq" id="WP_175233395.1">
    <property type="nucleotide sequence ID" value="NZ_CADIKH010000221.1"/>
</dbReference>
<proteinExistence type="inferred from homology"/>
<feature type="transmembrane region" description="Helical" evidence="7">
    <location>
        <begin position="171"/>
        <end position="190"/>
    </location>
</feature>
<feature type="transmembrane region" description="Helical" evidence="7">
    <location>
        <begin position="261"/>
        <end position="281"/>
    </location>
</feature>
<organism evidence="9 10">
    <name type="scientific">Paraburkholderia humisilvae</name>
    <dbReference type="NCBI Taxonomy" id="627669"/>
    <lineage>
        <taxon>Bacteria</taxon>
        <taxon>Pseudomonadati</taxon>
        <taxon>Pseudomonadota</taxon>
        <taxon>Betaproteobacteria</taxon>
        <taxon>Burkholderiales</taxon>
        <taxon>Burkholderiaceae</taxon>
        <taxon>Paraburkholderia</taxon>
    </lineage>
</organism>
<feature type="domain" description="Integral membrane bound transporter" evidence="8">
    <location>
        <begin position="181"/>
        <end position="304"/>
    </location>
</feature>
<evidence type="ECO:0000256" key="3">
    <source>
        <dbReference type="ARBA" id="ARBA00022692"/>
    </source>
</evidence>
<protein>
    <recommendedName>
        <fullName evidence="8">Integral membrane bound transporter domain-containing protein</fullName>
    </recommendedName>
</protein>
<evidence type="ECO:0000256" key="5">
    <source>
        <dbReference type="ARBA" id="ARBA00023136"/>
    </source>
</evidence>
<keyword evidence="4 7" id="KW-1133">Transmembrane helix</keyword>